<feature type="transmembrane region" description="Helical" evidence="13">
    <location>
        <begin position="323"/>
        <end position="345"/>
    </location>
</feature>
<keyword evidence="11 13" id="KW-0472">Membrane</keyword>
<dbReference type="Pfam" id="PF02518">
    <property type="entry name" value="HATPase_c"/>
    <property type="match status" value="1"/>
</dbReference>
<dbReference type="SMART" id="SM00387">
    <property type="entry name" value="HATPase_c"/>
    <property type="match status" value="1"/>
</dbReference>
<protein>
    <recommendedName>
        <fullName evidence="14">HAMP domain-containing protein</fullName>
    </recommendedName>
</protein>
<evidence type="ECO:0000256" key="3">
    <source>
        <dbReference type="ARBA" id="ARBA00022553"/>
    </source>
</evidence>
<dbReference type="InterPro" id="IPR003594">
    <property type="entry name" value="HATPase_dom"/>
</dbReference>
<sequence>MTLKRKVFLQALMLLLLCDVLSSGISFVVSKQLITDQIIASKKSELLAIDDRIRDTYSVVREKLELLADDYDLRAKITPIAGKPTTSYERSEQIDRVLDRLSVELYHMRELQSLNVLAGGWLIGKGTTDWAVYDEETADRDKMDTEKTKREALRLIAKSHTRQKLQPEHVIVTRVSNGVYLVGALEFGELISDQQMMIEIRNKEQLPVYRQNAAGDSESDMARSSSYLEIQYSLPHSDFEYSLWMNDKEIEAKFRKPLFHIILFSLFIFVIFGAILYWSTDRLLRPISAFSSLLTHIEHVSQTDEIDRFILQYQRRSGMRTRLYVYFSLGIIPLFIVILANFVIFRDVVLTEARTKDYGTVREIRSNIEYKMESYSIFLKKLSLDPAIQQEMITLTASAAPFGDNKDMSDLLLNKGILAHHIRYIRFYDEDYRLIYTSDNEERLASSNDAWQQALMNKFATYFWDADNEGADEVRRLVLYSKVKFLPQPGRETRAFKQIGYIEMAMQPFFDEKIQLSAERSNRILYLFDRSANLIYSSSPHEFETERSVRDWLASTGLRDGGAEFETHSANGMMIADSAVRASDWRFVYVMPSKGEASSNVRILTSSLIVVGMLLLFALTFSELLIKQILRPMAKLIRSMDGFETQKLNHLALYLGDNEFAHMARNFKKMLNRLHSMSEDIKEKELERFELEKRKKEAQLTALQSQMNPHFLYNIFTSIHLLVKTKQNDKASEMIQATGKLLRFGLYRGNQIIRVAEELEHVGAYIRLQEIRYNSRVKVVQQYEEGIENYKMPKFLLQPVVENAFEHASSQDKPLLLIVRLRTDGKDRLLISVEDDGVGISGNKLSSIQMRLAYLTPSDHIGLLNVHERIQLFYGANYGLGIESEYGSGTTVTLTLPLVKEA</sequence>
<dbReference type="PROSITE" id="PS50885">
    <property type="entry name" value="HAMP"/>
    <property type="match status" value="1"/>
</dbReference>
<evidence type="ECO:0000256" key="5">
    <source>
        <dbReference type="ARBA" id="ARBA00022692"/>
    </source>
</evidence>
<evidence type="ECO:0000256" key="6">
    <source>
        <dbReference type="ARBA" id="ARBA00022741"/>
    </source>
</evidence>
<dbReference type="PANTHER" id="PTHR34220:SF11">
    <property type="entry name" value="SENSOR PROTEIN KINASE HPTS"/>
    <property type="match status" value="1"/>
</dbReference>
<keyword evidence="4" id="KW-0808">Transferase</keyword>
<evidence type="ECO:0000256" key="13">
    <source>
        <dbReference type="SAM" id="Phobius"/>
    </source>
</evidence>
<keyword evidence="8" id="KW-0067">ATP-binding</keyword>
<dbReference type="RefSeq" id="WP_172455620.1">
    <property type="nucleotide sequence ID" value="NZ_CP016808.1"/>
</dbReference>
<evidence type="ECO:0000256" key="7">
    <source>
        <dbReference type="ARBA" id="ARBA00022777"/>
    </source>
</evidence>
<keyword evidence="12" id="KW-0175">Coiled coil</keyword>
<keyword evidence="10" id="KW-0902">Two-component regulatory system</keyword>
<dbReference type="InterPro" id="IPR003660">
    <property type="entry name" value="HAMP_dom"/>
</dbReference>
<dbReference type="GO" id="GO:0005524">
    <property type="term" value="F:ATP binding"/>
    <property type="evidence" value="ECO:0007669"/>
    <property type="project" value="UniProtKB-KW"/>
</dbReference>
<keyword evidence="2" id="KW-1003">Cell membrane</keyword>
<keyword evidence="3" id="KW-0597">Phosphoprotein</keyword>
<dbReference type="Gene3D" id="3.30.565.10">
    <property type="entry name" value="Histidine kinase-like ATPase, C-terminal domain"/>
    <property type="match status" value="1"/>
</dbReference>
<evidence type="ECO:0000256" key="2">
    <source>
        <dbReference type="ARBA" id="ARBA00022475"/>
    </source>
</evidence>
<evidence type="ECO:0000256" key="12">
    <source>
        <dbReference type="SAM" id="Coils"/>
    </source>
</evidence>
<evidence type="ECO:0000256" key="8">
    <source>
        <dbReference type="ARBA" id="ARBA00022840"/>
    </source>
</evidence>
<feature type="domain" description="HAMP" evidence="14">
    <location>
        <begin position="627"/>
        <end position="679"/>
    </location>
</feature>
<accession>A0A1B2DNS1</accession>
<evidence type="ECO:0000313" key="15">
    <source>
        <dbReference type="EMBL" id="ANY69354.1"/>
    </source>
</evidence>
<keyword evidence="5 13" id="KW-0812">Transmembrane</keyword>
<feature type="coiled-coil region" evidence="12">
    <location>
        <begin position="667"/>
        <end position="706"/>
    </location>
</feature>
<proteinExistence type="predicted"/>
<dbReference type="GO" id="GO:0005886">
    <property type="term" value="C:plasma membrane"/>
    <property type="evidence" value="ECO:0007669"/>
    <property type="project" value="UniProtKB-SubCell"/>
</dbReference>
<keyword evidence="9 13" id="KW-1133">Transmembrane helix</keyword>
<keyword evidence="7" id="KW-0418">Kinase</keyword>
<dbReference type="Gene3D" id="6.10.340.10">
    <property type="match status" value="1"/>
</dbReference>
<dbReference type="EMBL" id="CP016808">
    <property type="protein sequence ID" value="ANY69354.1"/>
    <property type="molecule type" value="Genomic_DNA"/>
</dbReference>
<dbReference type="InterPro" id="IPR050640">
    <property type="entry name" value="Bact_2-comp_sensor_kinase"/>
</dbReference>
<feature type="transmembrane region" description="Helical" evidence="13">
    <location>
        <begin position="258"/>
        <end position="278"/>
    </location>
</feature>
<name>A0A1B2DNS1_9BACL</name>
<evidence type="ECO:0000256" key="11">
    <source>
        <dbReference type="ARBA" id="ARBA00023136"/>
    </source>
</evidence>
<dbReference type="GO" id="GO:0000155">
    <property type="term" value="F:phosphorelay sensor kinase activity"/>
    <property type="evidence" value="ECO:0007669"/>
    <property type="project" value="InterPro"/>
</dbReference>
<dbReference type="PANTHER" id="PTHR34220">
    <property type="entry name" value="SENSOR HISTIDINE KINASE YPDA"/>
    <property type="match status" value="1"/>
</dbReference>
<evidence type="ECO:0000256" key="4">
    <source>
        <dbReference type="ARBA" id="ARBA00022679"/>
    </source>
</evidence>
<dbReference type="InterPro" id="IPR036890">
    <property type="entry name" value="HATPase_C_sf"/>
</dbReference>
<dbReference type="SUPFAM" id="SSF55874">
    <property type="entry name" value="ATPase domain of HSP90 chaperone/DNA topoisomerase II/histidine kinase"/>
    <property type="match status" value="1"/>
</dbReference>
<gene>
    <name evidence="15" type="ORF">BBD42_24875</name>
</gene>
<reference evidence="15" key="1">
    <citation type="submission" date="2016-08" db="EMBL/GenBank/DDBJ databases">
        <title>Complete Genome Seqeunce of Paenibacillus sp. BIHB 4019 from tea rhizoplane.</title>
        <authorList>
            <person name="Thakur R."/>
            <person name="Swarnkar M.K."/>
            <person name="Gulati A."/>
        </authorList>
    </citation>
    <scope>NUCLEOTIDE SEQUENCE [LARGE SCALE GENOMIC DNA]</scope>
    <source>
        <strain evidence="15">BIHB4019</strain>
    </source>
</reference>
<evidence type="ECO:0000259" key="14">
    <source>
        <dbReference type="PROSITE" id="PS50885"/>
    </source>
</evidence>
<organism evidence="15">
    <name type="scientific">Paenibacillus sp. BIHB 4019</name>
    <dbReference type="NCBI Taxonomy" id="1870819"/>
    <lineage>
        <taxon>Bacteria</taxon>
        <taxon>Bacillati</taxon>
        <taxon>Bacillota</taxon>
        <taxon>Bacilli</taxon>
        <taxon>Bacillales</taxon>
        <taxon>Paenibacillaceae</taxon>
        <taxon>Paenibacillus</taxon>
    </lineage>
</organism>
<dbReference type="InterPro" id="IPR010559">
    <property type="entry name" value="Sig_transdc_His_kin_internal"/>
</dbReference>
<keyword evidence="6" id="KW-0547">Nucleotide-binding</keyword>
<evidence type="ECO:0000256" key="10">
    <source>
        <dbReference type="ARBA" id="ARBA00023012"/>
    </source>
</evidence>
<dbReference type="AlphaFoldDB" id="A0A1B2DNS1"/>
<dbReference type="Pfam" id="PF06580">
    <property type="entry name" value="His_kinase"/>
    <property type="match status" value="1"/>
</dbReference>
<evidence type="ECO:0000256" key="9">
    <source>
        <dbReference type="ARBA" id="ARBA00022989"/>
    </source>
</evidence>
<comment type="subcellular location">
    <subcellularLocation>
        <location evidence="1">Cell membrane</location>
        <topology evidence="1">Multi-pass membrane protein</topology>
    </subcellularLocation>
</comment>
<evidence type="ECO:0000256" key="1">
    <source>
        <dbReference type="ARBA" id="ARBA00004651"/>
    </source>
</evidence>